<evidence type="ECO:0000256" key="3">
    <source>
        <dbReference type="ARBA" id="ARBA00022989"/>
    </source>
</evidence>
<dbReference type="Pfam" id="PF05277">
    <property type="entry name" value="DUF726"/>
    <property type="match status" value="1"/>
</dbReference>
<reference evidence="6 7" key="1">
    <citation type="journal article" date="2023" name="PLoS ONE">
        <title>Cytospora paraplurivora sp. nov. isolated from orchards with fruit tree decline syndrome in Ontario, Canada.</title>
        <authorList>
            <person name="Ilyukhin E."/>
            <person name="Nguyen H.D.T."/>
            <person name="Castle A.J."/>
            <person name="Ellouze W."/>
        </authorList>
    </citation>
    <scope>NUCLEOTIDE SEQUENCE [LARGE SCALE GENOMIC DNA]</scope>
    <source>
        <strain evidence="6 7">FDS-564</strain>
    </source>
</reference>
<dbReference type="AlphaFoldDB" id="A0AAN9TZJ2"/>
<keyword evidence="4" id="KW-0472">Membrane</keyword>
<sequence>MDLARCTAEMGNHTSPISLSNKRSKTKKKKGGDPPPPPQPPPDLPSEALDYYTDAGVNSPNEGDETDLNSNDPDANMPPNRQRPVPKREADISLILTTAQRAELGTLVDSIMDKLGNQSTKPFDFLHLPVAQANRVKVWNYGPAMEAAIAAADHAATDWSDGDGFPENAIKVYGYCKPSKPVQQQGEEIQATPGQPSGEPGIDAKPNPTPNPAPNQVTSPALVDGGEDTDDGNGPKARTFIIAQIDADSVKATVPSMSELQKDVVSYFAKWRNTFQKRLNDLVVPKFPANPTVGPPGQGQGPPRGSGAGAGAVPGGRDQQPKQVDKRRLLVHAFILMMLSTEHYISYSRLFLQHLASSLHIPMHVLVEEEQRIAQGLGKIYKAMCDDSDKREAEEQKKLFEMNKMNEGNKTDTLNIAEITGVEKTKLVQETKPVKENKPSKKFRPSTNPLQAGTTLLVAGVGTVQAAQGLPAMSLPPVTVANLLGALSDNESALATFFGANPARPTVKSIDSFSQTLQDCCFVPVYGSKHTELQDQKDVAPEDRRMRLVICINGLLTDKDNVVSPWARLGPQNEVYAVRWEMDTLEKIGGAFDTLLNSKAWAEAKKELARAPIMTNLLTHSWPYALLRVSKIVDNAWIMGMTRSTKLSNCLSELITGHLHGERGVTLIGYGVGARSIYLTLTYLAERRLYGLVDNVVLMGAPIPSDAGTWSALKSVVAGRFVNVFANNDYMLAFASRSGPCQFGVAGLSRVEGVGGVENHDVSDILGAHSQYPSLVGDILQRIEWDELKITTPLPNAAKHHNATIQKTPSVKLLNPTQQAVSQGQAQCVGPPEYKENTQPQGRGGRNNRGGRGSRAGRGRGGRGGNNMDRSLAGHMGKMSLK</sequence>
<feature type="compositionally biased region" description="Polar residues" evidence="5">
    <location>
        <begin position="816"/>
        <end position="826"/>
    </location>
</feature>
<evidence type="ECO:0000256" key="5">
    <source>
        <dbReference type="SAM" id="MobiDB-lite"/>
    </source>
</evidence>
<protein>
    <submittedName>
        <fullName evidence="6">Uncharacterized protein</fullName>
    </submittedName>
</protein>
<dbReference type="GO" id="GO:0016020">
    <property type="term" value="C:membrane"/>
    <property type="evidence" value="ECO:0007669"/>
    <property type="project" value="UniProtKB-SubCell"/>
</dbReference>
<dbReference type="PANTHER" id="PTHR17920:SF22">
    <property type="entry name" value="DUF726 DOMAIN PROTEIN (AFU_ORTHOLOGUE AFUA_2G12860)"/>
    <property type="match status" value="1"/>
</dbReference>
<proteinExistence type="predicted"/>
<comment type="caution">
    <text evidence="6">The sequence shown here is derived from an EMBL/GenBank/DDBJ whole genome shotgun (WGS) entry which is preliminary data.</text>
</comment>
<feature type="compositionally biased region" description="Polar residues" evidence="5">
    <location>
        <begin position="12"/>
        <end position="21"/>
    </location>
</feature>
<dbReference type="InterPro" id="IPR007941">
    <property type="entry name" value="DUF726"/>
</dbReference>
<feature type="region of interest" description="Disordered" evidence="5">
    <location>
        <begin position="816"/>
        <end position="882"/>
    </location>
</feature>
<organism evidence="6 7">
    <name type="scientific">Cytospora paraplurivora</name>
    <dbReference type="NCBI Taxonomy" id="2898453"/>
    <lineage>
        <taxon>Eukaryota</taxon>
        <taxon>Fungi</taxon>
        <taxon>Dikarya</taxon>
        <taxon>Ascomycota</taxon>
        <taxon>Pezizomycotina</taxon>
        <taxon>Sordariomycetes</taxon>
        <taxon>Sordariomycetidae</taxon>
        <taxon>Diaporthales</taxon>
        <taxon>Cytosporaceae</taxon>
        <taxon>Cytospora</taxon>
    </lineage>
</organism>
<dbReference type="PANTHER" id="PTHR17920">
    <property type="entry name" value="TRANSMEMBRANE AND COILED-COIL DOMAIN-CONTAINING PROTEIN 4 TMCO4"/>
    <property type="match status" value="1"/>
</dbReference>
<keyword evidence="3" id="KW-1133">Transmembrane helix</keyword>
<feature type="compositionally biased region" description="Gly residues" evidence="5">
    <location>
        <begin position="842"/>
        <end position="854"/>
    </location>
</feature>
<feature type="compositionally biased region" description="Pro residues" evidence="5">
    <location>
        <begin position="33"/>
        <end position="44"/>
    </location>
</feature>
<feature type="region of interest" description="Disordered" evidence="5">
    <location>
        <begin position="288"/>
        <end position="323"/>
    </location>
</feature>
<feature type="compositionally biased region" description="Gly residues" evidence="5">
    <location>
        <begin position="296"/>
        <end position="314"/>
    </location>
</feature>
<feature type="region of interest" description="Disordered" evidence="5">
    <location>
        <begin position="1"/>
        <end position="87"/>
    </location>
</feature>
<keyword evidence="7" id="KW-1185">Reference proteome</keyword>
<evidence type="ECO:0000256" key="1">
    <source>
        <dbReference type="ARBA" id="ARBA00004141"/>
    </source>
</evidence>
<feature type="region of interest" description="Disordered" evidence="5">
    <location>
        <begin position="181"/>
        <end position="236"/>
    </location>
</feature>
<keyword evidence="2" id="KW-0812">Transmembrane</keyword>
<evidence type="ECO:0000256" key="2">
    <source>
        <dbReference type="ARBA" id="ARBA00022692"/>
    </source>
</evidence>
<comment type="subcellular location">
    <subcellularLocation>
        <location evidence="1">Membrane</location>
        <topology evidence="1">Multi-pass membrane protein</topology>
    </subcellularLocation>
</comment>
<accession>A0AAN9TZJ2</accession>
<feature type="compositionally biased region" description="Polar residues" evidence="5">
    <location>
        <begin position="181"/>
        <end position="195"/>
    </location>
</feature>
<evidence type="ECO:0000256" key="4">
    <source>
        <dbReference type="ARBA" id="ARBA00023136"/>
    </source>
</evidence>
<name>A0AAN9TZJ2_9PEZI</name>
<evidence type="ECO:0000313" key="7">
    <source>
        <dbReference type="Proteomes" id="UP001320245"/>
    </source>
</evidence>
<gene>
    <name evidence="6" type="ORF">SLS53_008227</name>
</gene>
<evidence type="ECO:0000313" key="6">
    <source>
        <dbReference type="EMBL" id="KAK7733330.1"/>
    </source>
</evidence>
<dbReference type="Proteomes" id="UP001320245">
    <property type="component" value="Unassembled WGS sequence"/>
</dbReference>
<dbReference type="EMBL" id="JAJSPL020000047">
    <property type="protein sequence ID" value="KAK7733330.1"/>
    <property type="molecule type" value="Genomic_DNA"/>
</dbReference>